<feature type="domain" description="Chemotaxis methyl-accepting receptor HlyB-like 4HB MCP" evidence="3">
    <location>
        <begin position="18"/>
        <end position="138"/>
    </location>
</feature>
<dbReference type="HOGENOM" id="CLU_1767213_0_0_6"/>
<proteinExistence type="predicted"/>
<evidence type="ECO:0000256" key="2">
    <source>
        <dbReference type="SAM" id="SignalP"/>
    </source>
</evidence>
<evidence type="ECO:0000259" key="3">
    <source>
        <dbReference type="Pfam" id="PF12729"/>
    </source>
</evidence>
<protein>
    <submittedName>
        <fullName evidence="4">Secreted protein</fullName>
    </submittedName>
</protein>
<feature type="coiled-coil region" evidence="1">
    <location>
        <begin position="32"/>
        <end position="71"/>
    </location>
</feature>
<dbReference type="Proteomes" id="UP000031623">
    <property type="component" value="Chromosome"/>
</dbReference>
<keyword evidence="2" id="KW-0732">Signal</keyword>
<evidence type="ECO:0000256" key="1">
    <source>
        <dbReference type="SAM" id="Coils"/>
    </source>
</evidence>
<accession>A0A090AIH9</accession>
<evidence type="ECO:0000313" key="4">
    <source>
        <dbReference type="EMBL" id="BAP54630.1"/>
    </source>
</evidence>
<organism evidence="4 5">
    <name type="scientific">Thioploca ingrica</name>
    <dbReference type="NCBI Taxonomy" id="40754"/>
    <lineage>
        <taxon>Bacteria</taxon>
        <taxon>Pseudomonadati</taxon>
        <taxon>Pseudomonadota</taxon>
        <taxon>Gammaproteobacteria</taxon>
        <taxon>Thiotrichales</taxon>
        <taxon>Thiotrichaceae</taxon>
        <taxon>Thioploca</taxon>
    </lineage>
</organism>
<dbReference type="InterPro" id="IPR024478">
    <property type="entry name" value="HlyB_4HB_MCP"/>
</dbReference>
<feature type="signal peptide" evidence="2">
    <location>
        <begin position="1"/>
        <end position="22"/>
    </location>
</feature>
<reference evidence="4 5" key="1">
    <citation type="journal article" date="2014" name="ISME J.">
        <title>Ecophysiology of Thioploca ingrica as revealed by the complete genome sequence supplemented with proteomic evidence.</title>
        <authorList>
            <person name="Kojima H."/>
            <person name="Ogura Y."/>
            <person name="Yamamoto N."/>
            <person name="Togashi T."/>
            <person name="Mori H."/>
            <person name="Watanabe T."/>
            <person name="Nemoto F."/>
            <person name="Kurokawa K."/>
            <person name="Hayashi T."/>
            <person name="Fukui M."/>
        </authorList>
    </citation>
    <scope>NUCLEOTIDE SEQUENCE [LARGE SCALE GENOMIC DNA]</scope>
</reference>
<gene>
    <name evidence="4" type="ORF">THII_0333</name>
</gene>
<sequence>MRNVFTWTAIVASLLVMQLAQAASICDIKMGLQTARENLVAMLDAADKAAQEDLKKKVDEASTALETALEAMLGDAKTAEDNKGKLNKFKETWTALKDTREKEIVPAIYAGKKADAKALATGIQAERMTTLKGLIKELGGDDCKAAK</sequence>
<feature type="chain" id="PRO_5001852840" evidence="2">
    <location>
        <begin position="23"/>
        <end position="147"/>
    </location>
</feature>
<evidence type="ECO:0000313" key="5">
    <source>
        <dbReference type="Proteomes" id="UP000031623"/>
    </source>
</evidence>
<dbReference type="KEGG" id="tig:THII_0333"/>
<keyword evidence="1" id="KW-0175">Coiled coil</keyword>
<dbReference type="AlphaFoldDB" id="A0A090AIH9"/>
<dbReference type="Pfam" id="PF12729">
    <property type="entry name" value="4HB_MCP_1"/>
    <property type="match status" value="1"/>
</dbReference>
<dbReference type="EMBL" id="AP014633">
    <property type="protein sequence ID" value="BAP54630.1"/>
    <property type="molecule type" value="Genomic_DNA"/>
</dbReference>
<name>A0A090AIH9_9GAMM</name>
<keyword evidence="5" id="KW-1185">Reference proteome</keyword>